<comment type="caution">
    <text evidence="2">The sequence shown here is derived from an EMBL/GenBank/DDBJ whole genome shotgun (WGS) entry which is preliminary data.</text>
</comment>
<evidence type="ECO:0000313" key="2">
    <source>
        <dbReference type="EMBL" id="KAK6177065.1"/>
    </source>
</evidence>
<proteinExistence type="predicted"/>
<evidence type="ECO:0000313" key="3">
    <source>
        <dbReference type="Proteomes" id="UP001347796"/>
    </source>
</evidence>
<dbReference type="Proteomes" id="UP001347796">
    <property type="component" value="Unassembled WGS sequence"/>
</dbReference>
<keyword evidence="1" id="KW-0732">Signal</keyword>
<name>A0AAN8JKP8_PATCE</name>
<protein>
    <submittedName>
        <fullName evidence="2">Uncharacterized protein</fullName>
    </submittedName>
</protein>
<reference evidence="2 3" key="1">
    <citation type="submission" date="2024-01" db="EMBL/GenBank/DDBJ databases">
        <title>The genome of the rayed Mediterranean limpet Patella caerulea (Linnaeus, 1758).</title>
        <authorList>
            <person name="Anh-Thu Weber A."/>
            <person name="Halstead-Nussloch G."/>
        </authorList>
    </citation>
    <scope>NUCLEOTIDE SEQUENCE [LARGE SCALE GENOMIC DNA]</scope>
    <source>
        <strain evidence="2">AATW-2023a</strain>
        <tissue evidence="2">Whole specimen</tissue>
    </source>
</reference>
<feature type="chain" id="PRO_5042944861" evidence="1">
    <location>
        <begin position="23"/>
        <end position="326"/>
    </location>
</feature>
<keyword evidence="3" id="KW-1185">Reference proteome</keyword>
<accession>A0AAN8JKP8</accession>
<sequence>MASCSFYLCFINLSLLFGYLLSDPDTYCSQPRCVINPSTPCRVTSTSTIINFQTRCPSGLNPKLPDGGYRDLPGTPTDVKIERIDSTGQPILVISWKHPVPDKSLPPLQSFSVFVQAWDTKDSFKTKCLDRWFTVYSPSPTWPDHRTITLEITCPFFRDKWLFVYINSMFNTSSKCFVRQAHGIYKSSETPAGLPDYRVRLDPYGTEEISIKFNPTPAVEHVVLWCNSTQKAVCSSTDCQRAYLSAGYGMTVFRNVKSCQWYTLKICPQVSLSSRILYVAEVFIPELKAIETRNISQTIGMNYKHLIVQHLPFCSCLVLNGTWVEK</sequence>
<feature type="signal peptide" evidence="1">
    <location>
        <begin position="1"/>
        <end position="22"/>
    </location>
</feature>
<dbReference type="AlphaFoldDB" id="A0AAN8JKP8"/>
<dbReference type="EMBL" id="JAZGQO010000010">
    <property type="protein sequence ID" value="KAK6177065.1"/>
    <property type="molecule type" value="Genomic_DNA"/>
</dbReference>
<gene>
    <name evidence="2" type="ORF">SNE40_015244</name>
</gene>
<evidence type="ECO:0000256" key="1">
    <source>
        <dbReference type="SAM" id="SignalP"/>
    </source>
</evidence>
<organism evidence="2 3">
    <name type="scientific">Patella caerulea</name>
    <name type="common">Rayed Mediterranean limpet</name>
    <dbReference type="NCBI Taxonomy" id="87958"/>
    <lineage>
        <taxon>Eukaryota</taxon>
        <taxon>Metazoa</taxon>
        <taxon>Spiralia</taxon>
        <taxon>Lophotrochozoa</taxon>
        <taxon>Mollusca</taxon>
        <taxon>Gastropoda</taxon>
        <taxon>Patellogastropoda</taxon>
        <taxon>Patelloidea</taxon>
        <taxon>Patellidae</taxon>
        <taxon>Patella</taxon>
    </lineage>
</organism>